<feature type="domain" description="HSA" evidence="18">
    <location>
        <begin position="440"/>
        <end position="512"/>
    </location>
</feature>
<evidence type="ECO:0000256" key="11">
    <source>
        <dbReference type="ARBA" id="ARBA00023163"/>
    </source>
</evidence>
<evidence type="ECO:0000256" key="9">
    <source>
        <dbReference type="ARBA" id="ARBA00023117"/>
    </source>
</evidence>
<dbReference type="InterPro" id="IPR037259">
    <property type="entry name" value="BRK_sf"/>
</dbReference>
<dbReference type="SMART" id="SM00951">
    <property type="entry name" value="QLQ"/>
    <property type="match status" value="1"/>
</dbReference>
<comment type="subcellular location">
    <subcellularLocation>
        <location evidence="1">Nucleus</location>
    </subcellularLocation>
</comment>
<keyword evidence="9 13" id="KW-0103">Bromodomain</keyword>
<dbReference type="SMART" id="SM00297">
    <property type="entry name" value="BROMO"/>
    <property type="match status" value="1"/>
</dbReference>
<dbReference type="Pfam" id="PF00176">
    <property type="entry name" value="SNF2-rel_dom"/>
    <property type="match status" value="1"/>
</dbReference>
<comment type="similarity">
    <text evidence="2">Belongs to the SNF2/RAD54 helicase family.</text>
</comment>
<dbReference type="InterPro" id="IPR014012">
    <property type="entry name" value="HSA_dom"/>
</dbReference>
<proteinExistence type="inferred from homology"/>
<protein>
    <submittedName>
        <fullName evidence="20">SWI/SNF related BAF chromatin remodeling complex subunit ATPase 2</fullName>
    </submittedName>
</protein>
<evidence type="ECO:0000256" key="10">
    <source>
        <dbReference type="ARBA" id="ARBA00023159"/>
    </source>
</evidence>
<dbReference type="FunFam" id="3.40.50.300:FF:003020">
    <property type="entry name" value="SNF2-related domain-containing protein"/>
    <property type="match status" value="1"/>
</dbReference>
<dbReference type="InterPro" id="IPR036427">
    <property type="entry name" value="Bromodomain-like_sf"/>
</dbReference>
<evidence type="ECO:0000259" key="16">
    <source>
        <dbReference type="PROSITE" id="PS51192"/>
    </source>
</evidence>
<evidence type="ECO:0000259" key="19">
    <source>
        <dbReference type="PROSITE" id="PS51666"/>
    </source>
</evidence>
<feature type="domain" description="Helicase C-terminal" evidence="17">
    <location>
        <begin position="1054"/>
        <end position="1216"/>
    </location>
</feature>
<dbReference type="PROSITE" id="PS51194">
    <property type="entry name" value="HELICASE_CTER"/>
    <property type="match status" value="1"/>
</dbReference>
<feature type="region of interest" description="Disordered" evidence="14">
    <location>
        <begin position="104"/>
        <end position="186"/>
    </location>
</feature>
<dbReference type="InterPro" id="IPR027417">
    <property type="entry name" value="P-loop_NTPase"/>
</dbReference>
<dbReference type="PANTHER" id="PTHR10799">
    <property type="entry name" value="SNF2/RAD54 HELICASE FAMILY"/>
    <property type="match status" value="1"/>
</dbReference>
<evidence type="ECO:0000256" key="1">
    <source>
        <dbReference type="ARBA" id="ARBA00004123"/>
    </source>
</evidence>
<dbReference type="InterPro" id="IPR018359">
    <property type="entry name" value="Bromodomain_CS"/>
</dbReference>
<keyword evidence="12" id="KW-0539">Nucleus</keyword>
<feature type="region of interest" description="Disordered" evidence="14">
    <location>
        <begin position="1344"/>
        <end position="1389"/>
    </location>
</feature>
<dbReference type="FunFam" id="3.40.5.120:FF:000001">
    <property type="entry name" value="probable global transcription activator SNF2L2 isoform X1"/>
    <property type="match status" value="1"/>
</dbReference>
<dbReference type="InterPro" id="IPR038718">
    <property type="entry name" value="SNF2-like_sf"/>
</dbReference>
<feature type="compositionally biased region" description="Low complexity" evidence="14">
    <location>
        <begin position="8"/>
        <end position="26"/>
    </location>
</feature>
<dbReference type="SMART" id="SM00573">
    <property type="entry name" value="HSA"/>
    <property type="match status" value="1"/>
</dbReference>
<organism evidence="20 21">
    <name type="scientific">Nothobranchius furzeri</name>
    <name type="common">Turquoise killifish</name>
    <dbReference type="NCBI Taxonomy" id="105023"/>
    <lineage>
        <taxon>Eukaryota</taxon>
        <taxon>Metazoa</taxon>
        <taxon>Chordata</taxon>
        <taxon>Craniata</taxon>
        <taxon>Vertebrata</taxon>
        <taxon>Euteleostomi</taxon>
        <taxon>Actinopterygii</taxon>
        <taxon>Neopterygii</taxon>
        <taxon>Teleostei</taxon>
        <taxon>Neoteleostei</taxon>
        <taxon>Acanthomorphata</taxon>
        <taxon>Ovalentaria</taxon>
        <taxon>Atherinomorphae</taxon>
        <taxon>Cyprinodontiformes</taxon>
        <taxon>Nothobranchiidae</taxon>
        <taxon>Nothobranchius</taxon>
    </lineage>
</organism>
<dbReference type="GO" id="GO:0005524">
    <property type="term" value="F:ATP binding"/>
    <property type="evidence" value="ECO:0007669"/>
    <property type="project" value="UniProtKB-KW"/>
</dbReference>
<evidence type="ECO:0000313" key="20">
    <source>
        <dbReference type="Ensembl" id="ENSNFUP00015015402.1"/>
    </source>
</evidence>
<keyword evidence="8" id="KW-0805">Transcription regulation</keyword>
<evidence type="ECO:0000256" key="13">
    <source>
        <dbReference type="PROSITE-ProRule" id="PRU00035"/>
    </source>
</evidence>
<dbReference type="GO" id="GO:0004386">
    <property type="term" value="F:helicase activity"/>
    <property type="evidence" value="ECO:0007669"/>
    <property type="project" value="UniProtKB-KW"/>
</dbReference>
<evidence type="ECO:0000256" key="12">
    <source>
        <dbReference type="ARBA" id="ARBA00023242"/>
    </source>
</evidence>
<dbReference type="InterPro" id="IPR014001">
    <property type="entry name" value="Helicase_ATP-bd"/>
</dbReference>
<dbReference type="Pfam" id="PF14619">
    <property type="entry name" value="SnAC"/>
    <property type="match status" value="1"/>
</dbReference>
<feature type="domain" description="Helicase ATP-binding" evidence="16">
    <location>
        <begin position="737"/>
        <end position="902"/>
    </location>
</feature>
<dbReference type="Gene3D" id="1.20.920.10">
    <property type="entry name" value="Bromodomain-like"/>
    <property type="match status" value="1"/>
</dbReference>
<dbReference type="PROSITE" id="PS51192">
    <property type="entry name" value="HELICASE_ATP_BIND_1"/>
    <property type="match status" value="1"/>
</dbReference>
<dbReference type="PROSITE" id="PS00633">
    <property type="entry name" value="BROMODOMAIN_1"/>
    <property type="match status" value="1"/>
</dbReference>
<dbReference type="CDD" id="cd05516">
    <property type="entry name" value="Bromo_SNF2L2"/>
    <property type="match status" value="1"/>
</dbReference>
<dbReference type="GO" id="GO:0016787">
    <property type="term" value="F:hydrolase activity"/>
    <property type="evidence" value="ECO:0007669"/>
    <property type="project" value="UniProtKB-KW"/>
</dbReference>
<evidence type="ECO:0000259" key="18">
    <source>
        <dbReference type="PROSITE" id="PS51204"/>
    </source>
</evidence>
<dbReference type="Pfam" id="PF00439">
    <property type="entry name" value="Bromodomain"/>
    <property type="match status" value="1"/>
</dbReference>
<keyword evidence="5" id="KW-0347">Helicase</keyword>
<evidence type="ECO:0000256" key="8">
    <source>
        <dbReference type="ARBA" id="ARBA00023015"/>
    </source>
</evidence>
<evidence type="ECO:0000256" key="3">
    <source>
        <dbReference type="ARBA" id="ARBA00022741"/>
    </source>
</evidence>
<feature type="region of interest" description="Disordered" evidence="14">
    <location>
        <begin position="627"/>
        <end position="674"/>
    </location>
</feature>
<dbReference type="SUPFAM" id="SSF160481">
    <property type="entry name" value="BRK domain-like"/>
    <property type="match status" value="1"/>
</dbReference>
<keyword evidence="7" id="KW-0156">Chromatin regulator</keyword>
<reference evidence="20" key="1">
    <citation type="submission" date="2014-08" db="EMBL/GenBank/DDBJ databases">
        <authorList>
            <person name="Senf B."/>
            <person name="Petzold A."/>
            <person name="Downie B.R."/>
            <person name="Koch P."/>
            <person name="Platzer M."/>
        </authorList>
    </citation>
    <scope>NUCLEOTIDE SEQUENCE [LARGE SCALE GENOMIC DNA]</scope>
    <source>
        <strain evidence="20">GRZ</strain>
    </source>
</reference>
<evidence type="ECO:0000256" key="5">
    <source>
        <dbReference type="ARBA" id="ARBA00022806"/>
    </source>
</evidence>
<dbReference type="PROSITE" id="PS50014">
    <property type="entry name" value="BROMODOMAIN_2"/>
    <property type="match status" value="1"/>
</dbReference>
<dbReference type="Gene3D" id="3.40.5.120">
    <property type="match status" value="1"/>
</dbReference>
<feature type="compositionally biased region" description="Acidic residues" evidence="14">
    <location>
        <begin position="1509"/>
        <end position="1526"/>
    </location>
</feature>
<dbReference type="GO" id="GO:0005654">
    <property type="term" value="C:nucleoplasm"/>
    <property type="evidence" value="ECO:0007669"/>
    <property type="project" value="UniProtKB-ARBA"/>
</dbReference>
<feature type="region of interest" description="Disordered" evidence="14">
    <location>
        <begin position="422"/>
        <end position="450"/>
    </location>
</feature>
<dbReference type="CDD" id="cd18793">
    <property type="entry name" value="SF2_C_SNF"/>
    <property type="match status" value="1"/>
</dbReference>
<feature type="region of interest" description="Disordered" evidence="14">
    <location>
        <begin position="1"/>
        <end position="83"/>
    </location>
</feature>
<dbReference type="InterPro" id="IPR029295">
    <property type="entry name" value="SnAC"/>
</dbReference>
<dbReference type="SMART" id="SM00490">
    <property type="entry name" value="HELICc"/>
    <property type="match status" value="1"/>
</dbReference>
<dbReference type="GO" id="GO:0016514">
    <property type="term" value="C:SWI/SNF complex"/>
    <property type="evidence" value="ECO:0007669"/>
    <property type="project" value="UniProtKB-ARBA"/>
</dbReference>
<sequence>MSTPSDTPGGMSHPGPSPGAGLSPGPILGPSPGPDPSPSSVHSMMGPSPGPGTPNAPHGMHTQGQSDYSQDSMYPMHKSMEGTMNDKTMADTMHFGHMKGVGMRSLHSGMGPPQSPMDQHSQGYMSPHPSPMGIHEHASSPMSGSGGGPTPPHMPPSQSAPMMSLDPQAGMPSMSAMGQQGRGPSAFSPVQLQQLRAQILAYKILARGQPLPDNLQLAVQGKRSLPTMQQQQPQQQQQQAPGGSLYRPPGMPMAPLGGPQSSPLPAPPMQGLSQSTPAQKHLTPVPSGRPSPAPPQTPAVPTGPMLGSAAATHPPGQQVSPMLQVPQKQNRITPIQKPQGLDPVGILQEREFRLQARIAHRIQELESLPGSLPPDLRTKATVELKALRLLNFQRQLRQDVVACMRRDTTLETALNSKAYRRSKRQTLREARMTEKLEKQQKLEQEKKRRQKHQEYLNSILQHAKDFKDYHRSVSGKVQKLTRAIANWHTNTEREQKKETERIEKERMRRLMAEDEEGYRKLIDQKKDKRLAYLLQQTDEYVANLTSLVYEHKAAQAAKEKKRRKKRKKACSALKAESVLCVFLQLMDESSQMSELPVKVIQTETGKVLQGTDAPKSSQLEAWLEMNPGYEVAPRSDSEESGSEFEEEEEDEMAKAETEEKKKRGPNGEEGNVKEAKNIIETAKQDVDDEYSVPTGQTSSQSYYGVAHAVIERVERQSSLLINGTLKQYQIQGLEWMVSLYNNNLNGILADEMGLGKTIQTIALITYLMEHKRLNGPYLIIVPLSTMSNWVYELDKWAPSVVKIAYKGTPGLRRGLVPQLRSGKFNVLLTTYEYIIKDKHILAKIRWKYMIVDEGHRMKNHHCKLTQVLNTHYVAPRRLLLTGTPLQNKLPELWALLNFLLPTIFKSCSTFEQWFNAPFAMTGERVDLNEEETILIIRRLHKVLRPFLLRRLKKEVESQLPEKVEYVIKCDMSAIQKVLYRHMQKGILLTDGSEKDKKGKGGAKTLMNTIMQLKKICNHPYMFQHIEESFAEHLGYPNGIISGPDLYRASGKFELLDRILPKLQATSHRVLLFCQMTSLMTIMEDYFGYRNFQYLRLDGTTKSEDRAALLKKFNEEGSQYFVFLLSTRAGGLGLNLQAADTVVIFDSDWNPHQDLQAQDRAHRIGQQNEVRVLRLCSVNSVEEKILAAAKYKLNVDQKVIQAGMFDQKSSSHERRAFLQAILEHEEQNEEEDEVPDDETLNQMIARNEDEFELFMRMDMDRRREDARNPKRKPRLMEEDELPSWIIKDDAEVERLTYEEEEEKMFGRGSRCRRDVDYSDALTEKQWLRAIEDGNLEEMEEEIRLKKRKRKRRQDKDTSSRDNGGMKAKKRRGRPPAEKFSPNPPKLTKQMNTIIDTVINYREGYVSTRHLTRSGCVCSSGRQLSEVFVQLPSRKELPEYYELIRKPVDFKKIKERARNHKYRSLGDLEKDVMLLCQNAQTFNLEGSQIYEDSIVLQSVFKSARQKIAKDEESDDDSDEDDDDDYDSEAEGKTRVHTHTRTSVFLS</sequence>
<feature type="compositionally biased region" description="Polar residues" evidence="14">
    <location>
        <begin position="62"/>
        <end position="72"/>
    </location>
</feature>
<dbReference type="Pfam" id="PF00271">
    <property type="entry name" value="Helicase_C"/>
    <property type="match status" value="1"/>
</dbReference>
<feature type="region of interest" description="Disordered" evidence="14">
    <location>
        <begin position="1505"/>
        <end position="1544"/>
    </location>
</feature>
<gene>
    <name evidence="20" type="primary">smarca2</name>
</gene>
<feature type="compositionally biased region" description="Basic and acidic residues" evidence="14">
    <location>
        <begin position="426"/>
        <end position="446"/>
    </location>
</feature>
<feature type="domain" description="QLQ" evidence="19">
    <location>
        <begin position="186"/>
        <end position="221"/>
    </location>
</feature>
<keyword evidence="21" id="KW-1185">Reference proteome</keyword>
<keyword evidence="4" id="KW-0378">Hydrolase</keyword>
<feature type="compositionally biased region" description="Acidic residues" evidence="14">
    <location>
        <begin position="638"/>
        <end position="651"/>
    </location>
</feature>
<evidence type="ECO:0000256" key="6">
    <source>
        <dbReference type="ARBA" id="ARBA00022840"/>
    </source>
</evidence>
<dbReference type="SMART" id="SM01314">
    <property type="entry name" value="SnAC"/>
    <property type="match status" value="1"/>
</dbReference>
<evidence type="ECO:0000256" key="2">
    <source>
        <dbReference type="ARBA" id="ARBA00007025"/>
    </source>
</evidence>
<feature type="compositionally biased region" description="Pro residues" evidence="14">
    <location>
        <begin position="27"/>
        <end position="37"/>
    </location>
</feature>
<feature type="compositionally biased region" description="Basic and acidic residues" evidence="14">
    <location>
        <begin position="652"/>
        <end position="661"/>
    </location>
</feature>
<dbReference type="FunFam" id="3.40.50.10810:FF:000008">
    <property type="entry name" value="Chromatin structure-remodeling complex subunit snf21"/>
    <property type="match status" value="1"/>
</dbReference>
<keyword evidence="11" id="KW-0804">Transcription</keyword>
<keyword evidence="3" id="KW-0547">Nucleotide-binding</keyword>
<dbReference type="GO" id="GO:0042393">
    <property type="term" value="F:histone binding"/>
    <property type="evidence" value="ECO:0007669"/>
    <property type="project" value="InterPro"/>
</dbReference>
<dbReference type="PROSITE" id="PS51204">
    <property type="entry name" value="HSA"/>
    <property type="match status" value="1"/>
</dbReference>
<dbReference type="Pfam" id="PF07529">
    <property type="entry name" value="HSA"/>
    <property type="match status" value="1"/>
</dbReference>
<evidence type="ECO:0000259" key="17">
    <source>
        <dbReference type="PROSITE" id="PS51194"/>
    </source>
</evidence>
<feature type="domain" description="Bromo" evidence="15">
    <location>
        <begin position="1418"/>
        <end position="1488"/>
    </location>
</feature>
<dbReference type="GO" id="GO:0006355">
    <property type="term" value="P:regulation of DNA-templated transcription"/>
    <property type="evidence" value="ECO:0007669"/>
    <property type="project" value="InterPro"/>
</dbReference>
<keyword evidence="10" id="KW-0010">Activator</keyword>
<dbReference type="FunFam" id="1.20.920.10:FF:000004">
    <property type="entry name" value="probable global transcription activator SNF2L2 isoform X1"/>
    <property type="match status" value="1"/>
</dbReference>
<evidence type="ECO:0000313" key="21">
    <source>
        <dbReference type="Proteomes" id="UP000694548"/>
    </source>
</evidence>
<dbReference type="FunFam" id="1.20.5.170:FF:000008">
    <property type="entry name" value="probable global transcription activator SNF2L2 isoform X1"/>
    <property type="match status" value="1"/>
</dbReference>
<dbReference type="InterPro" id="IPR014978">
    <property type="entry name" value="Gln-Leu-Gln_QLQ"/>
</dbReference>
<dbReference type="InterPro" id="IPR001487">
    <property type="entry name" value="Bromodomain"/>
</dbReference>
<evidence type="ECO:0000256" key="14">
    <source>
        <dbReference type="SAM" id="MobiDB-lite"/>
    </source>
</evidence>
<dbReference type="SMART" id="SM00487">
    <property type="entry name" value="DEXDc"/>
    <property type="match status" value="1"/>
</dbReference>
<dbReference type="SUPFAM" id="SSF52540">
    <property type="entry name" value="P-loop containing nucleoside triphosphate hydrolases"/>
    <property type="match status" value="2"/>
</dbReference>
<evidence type="ECO:0000256" key="4">
    <source>
        <dbReference type="ARBA" id="ARBA00022801"/>
    </source>
</evidence>
<dbReference type="SMART" id="SM00592">
    <property type="entry name" value="BRK"/>
    <property type="match status" value="1"/>
</dbReference>
<evidence type="ECO:0000256" key="7">
    <source>
        <dbReference type="ARBA" id="ARBA00022853"/>
    </source>
</evidence>
<dbReference type="GO" id="GO:0048731">
    <property type="term" value="P:system development"/>
    <property type="evidence" value="ECO:0007669"/>
    <property type="project" value="UniProtKB-ARBA"/>
</dbReference>
<feature type="compositionally biased region" description="Low complexity" evidence="14">
    <location>
        <begin position="229"/>
        <end position="239"/>
    </location>
</feature>
<dbReference type="PRINTS" id="PR00503">
    <property type="entry name" value="BROMODOMAIN"/>
</dbReference>
<dbReference type="Gene3D" id="3.40.50.300">
    <property type="entry name" value="P-loop containing nucleotide triphosphate hydrolases"/>
    <property type="match status" value="1"/>
</dbReference>
<dbReference type="InterPro" id="IPR000330">
    <property type="entry name" value="SNF2_N"/>
</dbReference>
<dbReference type="Pfam" id="PF07533">
    <property type="entry name" value="BRK"/>
    <property type="match status" value="1"/>
</dbReference>
<feature type="region of interest" description="Disordered" evidence="14">
    <location>
        <begin position="223"/>
        <end position="323"/>
    </location>
</feature>
<dbReference type="GeneTree" id="ENSGT00940000154821"/>
<keyword evidence="6" id="KW-0067">ATP-binding</keyword>
<dbReference type="Gene3D" id="3.40.50.10810">
    <property type="entry name" value="Tandem AAA-ATPase domain"/>
    <property type="match status" value="1"/>
</dbReference>
<dbReference type="Pfam" id="PF08880">
    <property type="entry name" value="QLQ"/>
    <property type="match status" value="1"/>
</dbReference>
<dbReference type="Gene3D" id="1.20.5.170">
    <property type="match status" value="1"/>
</dbReference>
<evidence type="ECO:0000259" key="15">
    <source>
        <dbReference type="PROSITE" id="PS50014"/>
    </source>
</evidence>
<dbReference type="GO" id="GO:0006325">
    <property type="term" value="P:chromatin organization"/>
    <property type="evidence" value="ECO:0007669"/>
    <property type="project" value="UniProtKB-KW"/>
</dbReference>
<dbReference type="GO" id="GO:0048513">
    <property type="term" value="P:animal organ development"/>
    <property type="evidence" value="ECO:0007669"/>
    <property type="project" value="UniProtKB-ARBA"/>
</dbReference>
<dbReference type="InterPro" id="IPR006576">
    <property type="entry name" value="BRK_domain"/>
</dbReference>
<feature type="compositionally biased region" description="Pro residues" evidence="14">
    <location>
        <begin position="287"/>
        <end position="298"/>
    </location>
</feature>
<dbReference type="CDD" id="cd17996">
    <property type="entry name" value="DEXHc_SMARCA2_SMARCA4"/>
    <property type="match status" value="1"/>
</dbReference>
<dbReference type="Proteomes" id="UP000694548">
    <property type="component" value="Chromosome sgr11"/>
</dbReference>
<dbReference type="SUPFAM" id="SSF47370">
    <property type="entry name" value="Bromodomain"/>
    <property type="match status" value="1"/>
</dbReference>
<accession>A0A8C6L5R8</accession>
<dbReference type="PROSITE" id="PS51666">
    <property type="entry name" value="QLQ"/>
    <property type="match status" value="1"/>
</dbReference>
<name>A0A8C6L5R8_NOTFU</name>
<dbReference type="Ensembl" id="ENSNFUT00015016142.1">
    <property type="protein sequence ID" value="ENSNFUP00015015402.1"/>
    <property type="gene ID" value="ENSNFUG00015007311.1"/>
</dbReference>
<reference evidence="20" key="3">
    <citation type="submission" date="2025-09" db="UniProtKB">
        <authorList>
            <consortium name="Ensembl"/>
        </authorList>
    </citation>
    <scope>IDENTIFICATION</scope>
</reference>
<reference evidence="20" key="2">
    <citation type="submission" date="2025-08" db="UniProtKB">
        <authorList>
            <consortium name="Ensembl"/>
        </authorList>
    </citation>
    <scope>IDENTIFICATION</scope>
</reference>
<dbReference type="InterPro" id="IPR049730">
    <property type="entry name" value="SNF2/RAD54-like_C"/>
</dbReference>
<feature type="compositionally biased region" description="Low complexity" evidence="14">
    <location>
        <begin position="38"/>
        <end position="47"/>
    </location>
</feature>
<dbReference type="InterPro" id="IPR001650">
    <property type="entry name" value="Helicase_C-like"/>
</dbReference>